<sequence>MTEPVRASSGKKGDRLSTFMMKLLSEQREVKVSKPQWDTEQWKNERTAAQGEQEEQESCELTGVPGCGYEHDLARAVPVIAAAVIFILTLCLIVICHGTASKEGKEGSSRGFFSVLRHEMLTKT</sequence>
<keyword evidence="2" id="KW-1133">Transmembrane helix</keyword>
<reference evidence="4 5" key="1">
    <citation type="journal article" date="2020" name="Nature">
        <title>Six reference-quality genomes reveal evolution of bat adaptations.</title>
        <authorList>
            <person name="Jebb D."/>
            <person name="Huang Z."/>
            <person name="Pippel M."/>
            <person name="Hughes G.M."/>
            <person name="Lavrichenko K."/>
            <person name="Devanna P."/>
            <person name="Winkler S."/>
            <person name="Jermiin L.S."/>
            <person name="Skirmuntt E.C."/>
            <person name="Katzourakis A."/>
            <person name="Burkitt-Gray L."/>
            <person name="Ray D.A."/>
            <person name="Sullivan K.A.M."/>
            <person name="Roscito J.G."/>
            <person name="Kirilenko B.M."/>
            <person name="Davalos L.M."/>
            <person name="Corthals A.P."/>
            <person name="Power M.L."/>
            <person name="Jones G."/>
            <person name="Ransome R.D."/>
            <person name="Dechmann D.K.N."/>
            <person name="Locatelli A.G."/>
            <person name="Puechmaille S.J."/>
            <person name="Fedrigo O."/>
            <person name="Jarvis E.D."/>
            <person name="Hiller M."/>
            <person name="Vernes S.C."/>
            <person name="Myers E.W."/>
            <person name="Teeling E.C."/>
        </authorList>
    </citation>
    <scope>NUCLEOTIDE SEQUENCE [LARGE SCALE GENOMIC DNA]</scope>
    <source>
        <strain evidence="4">Bat1K_MPI-CBG_1</strain>
    </source>
</reference>
<protein>
    <recommendedName>
        <fullName evidence="3">LRRC37A/B like protein 1 C-terminal domain-containing protein</fullName>
    </recommendedName>
</protein>
<evidence type="ECO:0000259" key="3">
    <source>
        <dbReference type="Pfam" id="PF14914"/>
    </source>
</evidence>
<gene>
    <name evidence="4" type="ORF">HJG60_010812</name>
</gene>
<comment type="caution">
    <text evidence="4">The sequence shown here is derived from an EMBL/GenBank/DDBJ whole genome shotgun (WGS) entry which is preliminary data.</text>
</comment>
<proteinExistence type="predicted"/>
<dbReference type="InterPro" id="IPR029423">
    <property type="entry name" value="LRRC37AB_C"/>
</dbReference>
<keyword evidence="2" id="KW-0472">Membrane</keyword>
<evidence type="ECO:0000256" key="2">
    <source>
        <dbReference type="SAM" id="Phobius"/>
    </source>
</evidence>
<accession>A0A834ABW5</accession>
<dbReference type="Proteomes" id="UP000664940">
    <property type="component" value="Unassembled WGS sequence"/>
</dbReference>
<dbReference type="EMBL" id="JABVXQ010000005">
    <property type="protein sequence ID" value="KAF6109539.1"/>
    <property type="molecule type" value="Genomic_DNA"/>
</dbReference>
<dbReference type="Pfam" id="PF14914">
    <property type="entry name" value="LRRC37AB_C"/>
    <property type="match status" value="1"/>
</dbReference>
<evidence type="ECO:0000256" key="1">
    <source>
        <dbReference type="SAM" id="MobiDB-lite"/>
    </source>
</evidence>
<dbReference type="PANTHER" id="PTHR23045:SF9">
    <property type="entry name" value="LEUCINE RICH REPEAT CONTAINING 37A-RELATED"/>
    <property type="match status" value="1"/>
</dbReference>
<name>A0A834ABW5_9CHIR</name>
<dbReference type="InterPro" id="IPR015753">
    <property type="entry name" value="LRRC37"/>
</dbReference>
<evidence type="ECO:0000313" key="5">
    <source>
        <dbReference type="Proteomes" id="UP000664940"/>
    </source>
</evidence>
<organism evidence="4 5">
    <name type="scientific">Phyllostomus discolor</name>
    <name type="common">pale spear-nosed bat</name>
    <dbReference type="NCBI Taxonomy" id="89673"/>
    <lineage>
        <taxon>Eukaryota</taxon>
        <taxon>Metazoa</taxon>
        <taxon>Chordata</taxon>
        <taxon>Craniata</taxon>
        <taxon>Vertebrata</taxon>
        <taxon>Euteleostomi</taxon>
        <taxon>Mammalia</taxon>
        <taxon>Eutheria</taxon>
        <taxon>Laurasiatheria</taxon>
        <taxon>Chiroptera</taxon>
        <taxon>Yangochiroptera</taxon>
        <taxon>Phyllostomidae</taxon>
        <taxon>Phyllostominae</taxon>
        <taxon>Phyllostomus</taxon>
    </lineage>
</organism>
<feature type="region of interest" description="Disordered" evidence="1">
    <location>
        <begin position="35"/>
        <end position="57"/>
    </location>
</feature>
<feature type="domain" description="LRRC37A/B like protein 1 C-terminal" evidence="3">
    <location>
        <begin position="18"/>
        <end position="100"/>
    </location>
</feature>
<evidence type="ECO:0000313" key="4">
    <source>
        <dbReference type="EMBL" id="KAF6109539.1"/>
    </source>
</evidence>
<feature type="transmembrane region" description="Helical" evidence="2">
    <location>
        <begin position="79"/>
        <end position="100"/>
    </location>
</feature>
<dbReference type="PANTHER" id="PTHR23045">
    <property type="entry name" value="LEUCINE-RICH REPEAT-CONTAINING PROTEIN 37A"/>
    <property type="match status" value="1"/>
</dbReference>
<dbReference type="AlphaFoldDB" id="A0A834ABW5"/>
<keyword evidence="2" id="KW-0812">Transmembrane</keyword>